<evidence type="ECO:0008006" key="10">
    <source>
        <dbReference type="Google" id="ProtNLM"/>
    </source>
</evidence>
<keyword evidence="9" id="KW-1185">Reference proteome</keyword>
<dbReference type="AlphaFoldDB" id="A0A9Q0HVL3"/>
<feature type="transmembrane region" description="Helical" evidence="5">
    <location>
        <begin position="241"/>
        <end position="259"/>
    </location>
</feature>
<name>A0A9Q0HVL3_9POAL</name>
<dbReference type="Gene3D" id="1.20.1250.20">
    <property type="entry name" value="MFS general substrate transporter like domains"/>
    <property type="match status" value="1"/>
</dbReference>
<evidence type="ECO:0000256" key="5">
    <source>
        <dbReference type="SAM" id="Phobius"/>
    </source>
</evidence>
<feature type="transmembrane region" description="Helical" evidence="5">
    <location>
        <begin position="12"/>
        <end position="33"/>
    </location>
</feature>
<feature type="transmembrane region" description="Helical" evidence="5">
    <location>
        <begin position="335"/>
        <end position="357"/>
    </location>
</feature>
<keyword evidence="2 5" id="KW-0812">Transmembrane</keyword>
<protein>
    <recommendedName>
        <fullName evidence="10">Nodulin-like domain-containing protein</fullName>
    </recommendedName>
</protein>
<feature type="transmembrane region" description="Helical" evidence="5">
    <location>
        <begin position="510"/>
        <end position="531"/>
    </location>
</feature>
<comment type="subcellular location">
    <subcellularLocation>
        <location evidence="1">Membrane</location>
        <topology evidence="1">Multi-pass membrane protein</topology>
    </subcellularLocation>
</comment>
<feature type="transmembrane region" description="Helical" evidence="5">
    <location>
        <begin position="461"/>
        <end position="485"/>
    </location>
</feature>
<dbReference type="Proteomes" id="UP001151287">
    <property type="component" value="Unassembled WGS sequence"/>
</dbReference>
<dbReference type="CDD" id="cd17354">
    <property type="entry name" value="MFS_Mch1p_like"/>
    <property type="match status" value="1"/>
</dbReference>
<evidence type="ECO:0000259" key="7">
    <source>
        <dbReference type="Pfam" id="PF23262"/>
    </source>
</evidence>
<evidence type="ECO:0000256" key="3">
    <source>
        <dbReference type="ARBA" id="ARBA00022989"/>
    </source>
</evidence>
<feature type="transmembrane region" description="Helical" evidence="5">
    <location>
        <begin position="425"/>
        <end position="449"/>
    </location>
</feature>
<evidence type="ECO:0000256" key="1">
    <source>
        <dbReference type="ARBA" id="ARBA00004141"/>
    </source>
</evidence>
<dbReference type="GO" id="GO:0016020">
    <property type="term" value="C:membrane"/>
    <property type="evidence" value="ECO:0007669"/>
    <property type="project" value="UniProtKB-SubCell"/>
</dbReference>
<accession>A0A9Q0HVL3</accession>
<evidence type="ECO:0000256" key="2">
    <source>
        <dbReference type="ARBA" id="ARBA00022692"/>
    </source>
</evidence>
<feature type="transmembrane region" description="Helical" evidence="5">
    <location>
        <begin position="402"/>
        <end position="419"/>
    </location>
</feature>
<dbReference type="InterPro" id="IPR056555">
    <property type="entry name" value="NFD4_C"/>
</dbReference>
<keyword evidence="4 5" id="KW-0472">Membrane</keyword>
<dbReference type="Pfam" id="PF23262">
    <property type="entry name" value="NFD4_C"/>
    <property type="match status" value="1"/>
</dbReference>
<proteinExistence type="predicted"/>
<dbReference type="InterPro" id="IPR036259">
    <property type="entry name" value="MFS_trans_sf"/>
</dbReference>
<dbReference type="EMBL" id="JAMQYH010000002">
    <property type="protein sequence ID" value="KAJ1700031.1"/>
    <property type="molecule type" value="Genomic_DNA"/>
</dbReference>
<feature type="domain" description="Nodulin-like" evidence="6">
    <location>
        <begin position="10"/>
        <end position="259"/>
    </location>
</feature>
<dbReference type="PANTHER" id="PTHR21576:SF154">
    <property type="entry name" value="OS04G0502800 PROTEIN"/>
    <property type="match status" value="1"/>
</dbReference>
<reference evidence="8" key="1">
    <citation type="journal article" date="2022" name="Cell">
        <title>Repeat-based holocentromeres influence genome architecture and karyotype evolution.</title>
        <authorList>
            <person name="Hofstatter P.G."/>
            <person name="Thangavel G."/>
            <person name="Lux T."/>
            <person name="Neumann P."/>
            <person name="Vondrak T."/>
            <person name="Novak P."/>
            <person name="Zhang M."/>
            <person name="Costa L."/>
            <person name="Castellani M."/>
            <person name="Scott A."/>
            <person name="Toegelov H."/>
            <person name="Fuchs J."/>
            <person name="Mata-Sucre Y."/>
            <person name="Dias Y."/>
            <person name="Vanzela A.L.L."/>
            <person name="Huettel B."/>
            <person name="Almeida C.C.S."/>
            <person name="Simkova H."/>
            <person name="Souza G."/>
            <person name="Pedrosa-Harand A."/>
            <person name="Macas J."/>
            <person name="Mayer K.F.X."/>
            <person name="Houben A."/>
            <person name="Marques A."/>
        </authorList>
    </citation>
    <scope>NUCLEOTIDE SEQUENCE</scope>
    <source>
        <strain evidence="8">RhyBre1mFocal</strain>
    </source>
</reference>
<evidence type="ECO:0000313" key="9">
    <source>
        <dbReference type="Proteomes" id="UP001151287"/>
    </source>
</evidence>
<comment type="caution">
    <text evidence="8">The sequence shown here is derived from an EMBL/GenBank/DDBJ whole genome shotgun (WGS) entry which is preliminary data.</text>
</comment>
<feature type="transmembrane region" description="Helical" evidence="5">
    <location>
        <begin position="103"/>
        <end position="128"/>
    </location>
</feature>
<evidence type="ECO:0000313" key="8">
    <source>
        <dbReference type="EMBL" id="KAJ1700031.1"/>
    </source>
</evidence>
<evidence type="ECO:0000259" key="6">
    <source>
        <dbReference type="Pfam" id="PF06813"/>
    </source>
</evidence>
<feature type="domain" description="NFD4 C-terminal" evidence="7">
    <location>
        <begin position="330"/>
        <end position="533"/>
    </location>
</feature>
<sequence>MKVKVGTRPPWIGLAAAAWVEVAAGSAYCFPLYSHTAKTALGIDQRGLTMLGVANDIGENFGLVPGVLCNRLPPWSVLTVAAVLSFVGYGIMWLAVSKTLIGIPYWVLWIALCIATNSSAWLGTSILVTNMRNFPLSRGTVAGILKGYVGLSAAVYTEVYTGVLHNSSTHLLLCLSLAIPAVCFLSMYFVRPCTPSVEEENSSEERCHFLFTQLASVILGVYLLVSTVLDDVLGLSTHVTYALFGGMFLLLFAPLAIPVKMTLWRTKRELGSIDRLVDWSSEEISNLLIATSSSAIYASDEDILLAEGEGAIIKKKSPRRGEDFEFCEALIKADFWLLFMVYFLGVGSGVTVLNNLAQIGIAAGNEDTTILLSLFSFCNFVGRLGGGAVSEHFVRSRMLPRPIWMTLTQIIMVISYLLFASGIPATLYTSTALLGICYGVQFSVMVPTASELFGLKHFGMMYNFMLLGNPLGAFLFSGLLAGYIYDEEAARQYPGFGSSISCFGPDCFRVTFLVLAGMCTLGTVLSVVLTVRICPVYQMLYASGSFRHPRSTSIH</sequence>
<dbReference type="SUPFAM" id="SSF103473">
    <property type="entry name" value="MFS general substrate transporter"/>
    <property type="match status" value="2"/>
</dbReference>
<feature type="transmembrane region" description="Helical" evidence="5">
    <location>
        <begin position="210"/>
        <end position="229"/>
    </location>
</feature>
<gene>
    <name evidence="8" type="ORF">LUZ63_008543</name>
</gene>
<dbReference type="Pfam" id="PF06813">
    <property type="entry name" value="Nodulin-like"/>
    <property type="match status" value="1"/>
</dbReference>
<dbReference type="InterPro" id="IPR010658">
    <property type="entry name" value="Nodulin-like"/>
</dbReference>
<dbReference type="OrthoDB" id="410267at2759"/>
<feature type="transmembrane region" description="Helical" evidence="5">
    <location>
        <begin position="170"/>
        <end position="190"/>
    </location>
</feature>
<feature type="transmembrane region" description="Helical" evidence="5">
    <location>
        <begin position="75"/>
        <end position="96"/>
    </location>
</feature>
<dbReference type="PANTHER" id="PTHR21576">
    <property type="entry name" value="UNCHARACTERIZED NODULIN-LIKE PROTEIN"/>
    <property type="match status" value="1"/>
</dbReference>
<keyword evidence="3 5" id="KW-1133">Transmembrane helix</keyword>
<feature type="transmembrane region" description="Helical" evidence="5">
    <location>
        <begin position="369"/>
        <end position="390"/>
    </location>
</feature>
<evidence type="ECO:0000256" key="4">
    <source>
        <dbReference type="ARBA" id="ARBA00023136"/>
    </source>
</evidence>
<organism evidence="8 9">
    <name type="scientific">Rhynchospora breviuscula</name>
    <dbReference type="NCBI Taxonomy" id="2022672"/>
    <lineage>
        <taxon>Eukaryota</taxon>
        <taxon>Viridiplantae</taxon>
        <taxon>Streptophyta</taxon>
        <taxon>Embryophyta</taxon>
        <taxon>Tracheophyta</taxon>
        <taxon>Spermatophyta</taxon>
        <taxon>Magnoliopsida</taxon>
        <taxon>Liliopsida</taxon>
        <taxon>Poales</taxon>
        <taxon>Cyperaceae</taxon>
        <taxon>Cyperoideae</taxon>
        <taxon>Rhynchosporeae</taxon>
        <taxon>Rhynchospora</taxon>
    </lineage>
</organism>